<protein>
    <submittedName>
        <fullName evidence="1">DUF1697 domain-containing protein</fullName>
    </submittedName>
</protein>
<evidence type="ECO:0000313" key="2">
    <source>
        <dbReference type="Proteomes" id="UP000704176"/>
    </source>
</evidence>
<dbReference type="Pfam" id="PF08002">
    <property type="entry name" value="DUF1697"/>
    <property type="match status" value="1"/>
</dbReference>
<dbReference type="PANTHER" id="PTHR36439">
    <property type="entry name" value="BLL4334 PROTEIN"/>
    <property type="match status" value="1"/>
</dbReference>
<sequence>MSLKIALMRSIVINGQRVKMEDARALVAHIGGTEVRSVIATGNLLFRSDKEPHRLEQDLEQACERFYGRATEMVVKSADEWHALVASNPFPKEAIQAPSRLLVWAMRTPLPDNGLEQLRRRAVGVERIERVSSGDFYIWFGESLISNSKIPAGFGLKALGSVGTNRNWNTTLKIAQALQSMDV</sequence>
<gene>
    <name evidence="1" type="ORF">K9B37_19765</name>
</gene>
<comment type="caution">
    <text evidence="1">The sequence shown here is derived from an EMBL/GenBank/DDBJ whole genome shotgun (WGS) entry which is preliminary data.</text>
</comment>
<proteinExistence type="predicted"/>
<dbReference type="InterPro" id="IPR012545">
    <property type="entry name" value="DUF1697"/>
</dbReference>
<dbReference type="PIRSF" id="PIRSF008502">
    <property type="entry name" value="UCP008502"/>
    <property type="match status" value="1"/>
</dbReference>
<dbReference type="SUPFAM" id="SSF160379">
    <property type="entry name" value="SP0830-like"/>
    <property type="match status" value="1"/>
</dbReference>
<accession>A0ABS7VSF7</accession>
<keyword evidence="2" id="KW-1185">Reference proteome</keyword>
<dbReference type="Gene3D" id="3.30.70.1280">
    <property type="entry name" value="SP0830-like domains"/>
    <property type="match status" value="1"/>
</dbReference>
<dbReference type="EMBL" id="JAIRBM010000019">
    <property type="protein sequence ID" value="MBZ6078498.1"/>
    <property type="molecule type" value="Genomic_DNA"/>
</dbReference>
<dbReference type="RefSeq" id="WP_224315251.1">
    <property type="nucleotide sequence ID" value="NZ_JAIRBM010000019.1"/>
</dbReference>
<name>A0ABS7VSF7_9HYPH</name>
<organism evidence="1 2">
    <name type="scientific">Microvirga puerhi</name>
    <dbReference type="NCBI Taxonomy" id="2876078"/>
    <lineage>
        <taxon>Bacteria</taxon>
        <taxon>Pseudomonadati</taxon>
        <taxon>Pseudomonadota</taxon>
        <taxon>Alphaproteobacteria</taxon>
        <taxon>Hyphomicrobiales</taxon>
        <taxon>Methylobacteriaceae</taxon>
        <taxon>Microvirga</taxon>
    </lineage>
</organism>
<reference evidence="1 2" key="1">
    <citation type="submission" date="2021-09" db="EMBL/GenBank/DDBJ databases">
        <title>The complete genome sequence of a new microorganism.</title>
        <authorList>
            <person name="Zi Z."/>
        </authorList>
    </citation>
    <scope>NUCLEOTIDE SEQUENCE [LARGE SCALE GENOMIC DNA]</scope>
    <source>
        <strain evidence="1 2">WGZ8</strain>
    </source>
</reference>
<evidence type="ECO:0000313" key="1">
    <source>
        <dbReference type="EMBL" id="MBZ6078498.1"/>
    </source>
</evidence>
<dbReference type="Proteomes" id="UP000704176">
    <property type="component" value="Unassembled WGS sequence"/>
</dbReference>
<dbReference type="PANTHER" id="PTHR36439:SF1">
    <property type="entry name" value="DUF1697 DOMAIN-CONTAINING PROTEIN"/>
    <property type="match status" value="1"/>
</dbReference>